<feature type="region of interest" description="Disordered" evidence="1">
    <location>
        <begin position="59"/>
        <end position="92"/>
    </location>
</feature>
<feature type="compositionally biased region" description="Basic and acidic residues" evidence="1">
    <location>
        <begin position="82"/>
        <end position="92"/>
    </location>
</feature>
<keyword evidence="3" id="KW-1185">Reference proteome</keyword>
<proteinExistence type="predicted"/>
<feature type="compositionally biased region" description="Basic and acidic residues" evidence="1">
    <location>
        <begin position="59"/>
        <end position="73"/>
    </location>
</feature>
<dbReference type="Proteomes" id="UP001058974">
    <property type="component" value="Chromosome 1"/>
</dbReference>
<accession>A0A9D5BF17</accession>
<dbReference type="EMBL" id="JAMSHJ010000001">
    <property type="protein sequence ID" value="KAI5442415.1"/>
    <property type="molecule type" value="Genomic_DNA"/>
</dbReference>
<reference evidence="2 3" key="1">
    <citation type="journal article" date="2022" name="Nat. Genet.">
        <title>Improved pea reference genome and pan-genome highlight genomic features and evolutionary characteristics.</title>
        <authorList>
            <person name="Yang T."/>
            <person name="Liu R."/>
            <person name="Luo Y."/>
            <person name="Hu S."/>
            <person name="Wang D."/>
            <person name="Wang C."/>
            <person name="Pandey M.K."/>
            <person name="Ge S."/>
            <person name="Xu Q."/>
            <person name="Li N."/>
            <person name="Li G."/>
            <person name="Huang Y."/>
            <person name="Saxena R.K."/>
            <person name="Ji Y."/>
            <person name="Li M."/>
            <person name="Yan X."/>
            <person name="He Y."/>
            <person name="Liu Y."/>
            <person name="Wang X."/>
            <person name="Xiang C."/>
            <person name="Varshney R.K."/>
            <person name="Ding H."/>
            <person name="Gao S."/>
            <person name="Zong X."/>
        </authorList>
    </citation>
    <scope>NUCLEOTIDE SEQUENCE [LARGE SCALE GENOMIC DNA]</scope>
    <source>
        <strain evidence="2 3">cv. Zhongwan 6</strain>
    </source>
</reference>
<gene>
    <name evidence="2" type="ORF">KIW84_011474</name>
</gene>
<evidence type="ECO:0008006" key="4">
    <source>
        <dbReference type="Google" id="ProtNLM"/>
    </source>
</evidence>
<dbReference type="AlphaFoldDB" id="A0A9D5BF17"/>
<organism evidence="2 3">
    <name type="scientific">Pisum sativum</name>
    <name type="common">Garden pea</name>
    <name type="synonym">Lathyrus oleraceus</name>
    <dbReference type="NCBI Taxonomy" id="3888"/>
    <lineage>
        <taxon>Eukaryota</taxon>
        <taxon>Viridiplantae</taxon>
        <taxon>Streptophyta</taxon>
        <taxon>Embryophyta</taxon>
        <taxon>Tracheophyta</taxon>
        <taxon>Spermatophyta</taxon>
        <taxon>Magnoliopsida</taxon>
        <taxon>eudicotyledons</taxon>
        <taxon>Gunneridae</taxon>
        <taxon>Pentapetalae</taxon>
        <taxon>rosids</taxon>
        <taxon>fabids</taxon>
        <taxon>Fabales</taxon>
        <taxon>Fabaceae</taxon>
        <taxon>Papilionoideae</taxon>
        <taxon>50 kb inversion clade</taxon>
        <taxon>NPAAA clade</taxon>
        <taxon>Hologalegina</taxon>
        <taxon>IRL clade</taxon>
        <taxon>Fabeae</taxon>
        <taxon>Lathyrus</taxon>
    </lineage>
</organism>
<evidence type="ECO:0000256" key="1">
    <source>
        <dbReference type="SAM" id="MobiDB-lite"/>
    </source>
</evidence>
<evidence type="ECO:0000313" key="2">
    <source>
        <dbReference type="EMBL" id="KAI5442415.1"/>
    </source>
</evidence>
<sequence>MWWKHDEGSFEEDLKSFRDDGDACQLAMYVVGNNCEVEIFYEPKPVIGEATFMDRVKDKGKGKKYDENDDKLSESSGDSSDESVRGVHFDDSDEERMKGFNEGFDEGLDEGLNAGVNGEPIIEPVANNEALSKPDKKMFITKETGKEHVIEDSYMIDEPDSGGDDDICDEMPCVTRLNVEDSLTKDFVFKVGMEFSSLKRFKDVILEHNILNGRDVRFEKNDANRCRVNNTKMKLSEVVEDVRLRYATEIPGCKAFKARQIARHIVEGDSSKQFSLLWSYGAELTRASTCNTFKLDTSVPALGLKPRFER</sequence>
<dbReference type="Gramene" id="Psat01G0147400-T1">
    <property type="protein sequence ID" value="KAI5442415.1"/>
    <property type="gene ID" value="KIW84_011474"/>
</dbReference>
<evidence type="ECO:0000313" key="3">
    <source>
        <dbReference type="Proteomes" id="UP001058974"/>
    </source>
</evidence>
<name>A0A9D5BF17_PEA</name>
<comment type="caution">
    <text evidence="2">The sequence shown here is derived from an EMBL/GenBank/DDBJ whole genome shotgun (WGS) entry which is preliminary data.</text>
</comment>
<protein>
    <recommendedName>
        <fullName evidence="4">Transposase MuDR plant domain-containing protein</fullName>
    </recommendedName>
</protein>